<dbReference type="AlphaFoldDB" id="I0K8N4"/>
<dbReference type="Proteomes" id="UP000011058">
    <property type="component" value="Chromosome"/>
</dbReference>
<protein>
    <submittedName>
        <fullName evidence="1">Uncharacterized protein</fullName>
    </submittedName>
</protein>
<dbReference type="HOGENOM" id="CLU_3251837_0_0_10"/>
<dbReference type="STRING" id="1166018.FAES_2478"/>
<organism evidence="1 2">
    <name type="scientific">Fibrella aestuarina BUZ 2</name>
    <dbReference type="NCBI Taxonomy" id="1166018"/>
    <lineage>
        <taxon>Bacteria</taxon>
        <taxon>Pseudomonadati</taxon>
        <taxon>Bacteroidota</taxon>
        <taxon>Cytophagia</taxon>
        <taxon>Cytophagales</taxon>
        <taxon>Spirosomataceae</taxon>
        <taxon>Fibrella</taxon>
    </lineage>
</organism>
<gene>
    <name evidence="1" type="ORF">FAES_2478</name>
</gene>
<accession>I0K8N4</accession>
<evidence type="ECO:0000313" key="2">
    <source>
        <dbReference type="Proteomes" id="UP000011058"/>
    </source>
</evidence>
<dbReference type="KEGG" id="fae:FAES_2478"/>
<keyword evidence="2" id="KW-1185">Reference proteome</keyword>
<reference evidence="1 2" key="1">
    <citation type="journal article" date="2012" name="J. Bacteriol.">
        <title>Genome Sequence of Fibrella aestuarina BUZ 2T, a Filamentous Marine Bacterium.</title>
        <authorList>
            <person name="Filippini M."/>
            <person name="Qi W."/>
            <person name="Blom J."/>
            <person name="Goesmann A."/>
            <person name="Smits T.H."/>
            <person name="Bagheri H.C."/>
        </authorList>
    </citation>
    <scope>NUCLEOTIDE SEQUENCE [LARGE SCALE GENOMIC DNA]</scope>
    <source>
        <strain evidence="2">BUZ 2T</strain>
    </source>
</reference>
<evidence type="ECO:0000313" key="1">
    <source>
        <dbReference type="EMBL" id="CCH00487.1"/>
    </source>
</evidence>
<dbReference type="EMBL" id="HE796683">
    <property type="protein sequence ID" value="CCH00487.1"/>
    <property type="molecule type" value="Genomic_DNA"/>
</dbReference>
<name>I0K8N4_9BACT</name>
<proteinExistence type="predicted"/>
<sequence>MVCLMLLQRTQLEGFGTGYVALGAVAASVQQGLVEQTSGNFQ</sequence>